<reference evidence="2 3" key="1">
    <citation type="submission" date="2024-09" db="EMBL/GenBank/DDBJ databases">
        <authorList>
            <person name="Lee S.D."/>
        </authorList>
    </citation>
    <scope>NUCLEOTIDE SEQUENCE [LARGE SCALE GENOMIC DNA]</scope>
    <source>
        <strain evidence="2 3">N1-5</strain>
    </source>
</reference>
<keyword evidence="3" id="KW-1185">Reference proteome</keyword>
<accession>A0ABV6UVD5</accession>
<evidence type="ECO:0008006" key="4">
    <source>
        <dbReference type="Google" id="ProtNLM"/>
    </source>
</evidence>
<name>A0ABV6UVD5_9ACTN</name>
<proteinExistence type="predicted"/>
<evidence type="ECO:0000313" key="3">
    <source>
        <dbReference type="Proteomes" id="UP001592528"/>
    </source>
</evidence>
<evidence type="ECO:0000256" key="1">
    <source>
        <dbReference type="SAM" id="Phobius"/>
    </source>
</evidence>
<feature type="transmembrane region" description="Helical" evidence="1">
    <location>
        <begin position="35"/>
        <end position="53"/>
    </location>
</feature>
<keyword evidence="1" id="KW-0472">Membrane</keyword>
<evidence type="ECO:0000313" key="2">
    <source>
        <dbReference type="EMBL" id="MFC1405398.1"/>
    </source>
</evidence>
<feature type="transmembrane region" description="Helical" evidence="1">
    <location>
        <begin position="59"/>
        <end position="80"/>
    </location>
</feature>
<sequence length="244" mass="26694">MTENPLKRPGSYVDDSPEQLLYEERHCAIGHPVTTAFWSGVGLALVGVLLAVLSGHSSFYLATIMGAVLAGYAVLFFAALRPFGIRITTKRVIVGAIAFSDGRDVAAGTRRDGTVPPRRWVYSCGWEGVRSIVIATGAGEARRLIDESRDRTNLSATGVVPNRWSTPLGMLRVPGAPTLLAIRVDPALAEYPRARQKRHKFWTESPVLGVPTQHPKKLRQALASFPRADSITNEITYKAKRPSY</sequence>
<comment type="caution">
    <text evidence="2">The sequence shown here is derived from an EMBL/GenBank/DDBJ whole genome shotgun (WGS) entry which is preliminary data.</text>
</comment>
<dbReference type="Proteomes" id="UP001592528">
    <property type="component" value="Unassembled WGS sequence"/>
</dbReference>
<dbReference type="RefSeq" id="WP_030262464.1">
    <property type="nucleotide sequence ID" value="NZ_JBHEZZ010000020.1"/>
</dbReference>
<keyword evidence="1" id="KW-1133">Transmembrane helix</keyword>
<gene>
    <name evidence="2" type="ORF">ACEZDJ_29350</name>
</gene>
<protein>
    <recommendedName>
        <fullName evidence="4">DUF3239 domain-containing protein</fullName>
    </recommendedName>
</protein>
<organism evidence="2 3">
    <name type="scientific">Streptacidiphilus cavernicola</name>
    <dbReference type="NCBI Taxonomy" id="3342716"/>
    <lineage>
        <taxon>Bacteria</taxon>
        <taxon>Bacillati</taxon>
        <taxon>Actinomycetota</taxon>
        <taxon>Actinomycetes</taxon>
        <taxon>Kitasatosporales</taxon>
        <taxon>Streptomycetaceae</taxon>
        <taxon>Streptacidiphilus</taxon>
    </lineage>
</organism>
<keyword evidence="1" id="KW-0812">Transmembrane</keyword>
<dbReference type="EMBL" id="JBHEZZ010000020">
    <property type="protein sequence ID" value="MFC1405398.1"/>
    <property type="molecule type" value="Genomic_DNA"/>
</dbReference>